<dbReference type="Proteomes" id="UP000238196">
    <property type="component" value="Unassembled WGS sequence"/>
</dbReference>
<keyword evidence="4 10" id="KW-0812">Transmembrane</keyword>
<dbReference type="PROSITE" id="PS50885">
    <property type="entry name" value="HAMP"/>
    <property type="match status" value="1"/>
</dbReference>
<dbReference type="OrthoDB" id="2489132at2"/>
<dbReference type="AlphaFoldDB" id="A0A2S5KSI3"/>
<dbReference type="PANTHER" id="PTHR32089:SF117">
    <property type="entry name" value="METHYL ACCEPTING SENSORY TRANSDUCER WITH CACHE_1 SMALL MOLECULE BINDING DOMAIN"/>
    <property type="match status" value="1"/>
</dbReference>
<reference evidence="13 14" key="1">
    <citation type="submission" date="2018-02" db="EMBL/GenBank/DDBJ databases">
        <title>novel marine gammaproteobacteria from coastal saline agro ecosystem.</title>
        <authorList>
            <person name="Krishnan R."/>
            <person name="Ramesh Kumar N."/>
        </authorList>
    </citation>
    <scope>NUCLEOTIDE SEQUENCE [LARGE SCALE GENOMIC DNA]</scope>
    <source>
        <strain evidence="13 14">228</strain>
    </source>
</reference>
<dbReference type="Pfam" id="PF02743">
    <property type="entry name" value="dCache_1"/>
    <property type="match status" value="1"/>
</dbReference>
<sequence length="631" mass="68691">MNLSLRARLLGVSIVAVCVIVLALVWETNITMRQQMLDQLLKDAQHFAGAYGEGVGQWLHDRQQAMTSLKQQIEDHPQDSPYAAILQTHNAAGFALTYYGNEQGQMFRQDPALDKNNASYDPRKRDWYQQALKENRAIVTAPYISATLKQLVVTLAEPVKASGAVIGAVGANLTLDQLTKRTNALDVPGKGYAILVDRSDQIITHPHTDLQTKSAGELSPLFDSSHLPQLITENRLFETSLDQRDRFVYAQAIPQTNWALIFVMDKATLMAPIYDLLITQIGIAVVLLALFTLALIYLFKVLFRNLERVAVALEDIAEGEGDLTVRIQVSSKDEIGRLAGGFNRFVERMQGIISRLHGTSVQLTGEADGVAGAAHNRSQRVQLQQDEIHMVATAVTEMAMATQEIAGNAERTASAAQDSVSLSHEGRVQVEKSQGSIRSLADEVEQATSTIAELNQHAQQISGILATISGIAEQTNLLALNAAIEAARAGEQGRGFAVVADEVRVLSQRTHASTAEIQTMIETLQQTTARAVTIMERGHRLARTSVGDADAAHQRLGQITAAISSIADMATQIASAAEEQTSVTNEINRNTEAIRGVASDMAEESEQAAAQAKVLHQLARQVEQEVGRFRL</sequence>
<keyword evidence="3" id="KW-0145">Chemotaxis</keyword>
<dbReference type="Gene3D" id="3.30.450.20">
    <property type="entry name" value="PAS domain"/>
    <property type="match status" value="2"/>
</dbReference>
<evidence type="ECO:0000259" key="12">
    <source>
        <dbReference type="PROSITE" id="PS50885"/>
    </source>
</evidence>
<dbReference type="SUPFAM" id="SSF58104">
    <property type="entry name" value="Methyl-accepting chemotaxis protein (MCP) signaling domain"/>
    <property type="match status" value="1"/>
</dbReference>
<dbReference type="InterPro" id="IPR004089">
    <property type="entry name" value="MCPsignal_dom"/>
</dbReference>
<comment type="subcellular location">
    <subcellularLocation>
        <location evidence="1">Cell membrane</location>
        <topology evidence="1">Multi-pass membrane protein</topology>
    </subcellularLocation>
</comment>
<dbReference type="InterPro" id="IPR029151">
    <property type="entry name" value="Sensor-like_sf"/>
</dbReference>
<evidence type="ECO:0000313" key="13">
    <source>
        <dbReference type="EMBL" id="PPC77632.1"/>
    </source>
</evidence>
<name>A0A2S5KSI3_9PROT</name>
<dbReference type="SMART" id="SM00304">
    <property type="entry name" value="HAMP"/>
    <property type="match status" value="2"/>
</dbReference>
<comment type="caution">
    <text evidence="13">The sequence shown here is derived from an EMBL/GenBank/DDBJ whole genome shotgun (WGS) entry which is preliminary data.</text>
</comment>
<dbReference type="GO" id="GO:0005886">
    <property type="term" value="C:plasma membrane"/>
    <property type="evidence" value="ECO:0007669"/>
    <property type="project" value="UniProtKB-SubCell"/>
</dbReference>
<evidence type="ECO:0000256" key="3">
    <source>
        <dbReference type="ARBA" id="ARBA00022500"/>
    </source>
</evidence>
<evidence type="ECO:0000256" key="2">
    <source>
        <dbReference type="ARBA" id="ARBA00022475"/>
    </source>
</evidence>
<keyword evidence="2" id="KW-1003">Cell membrane</keyword>
<dbReference type="CDD" id="cd11386">
    <property type="entry name" value="MCP_signal"/>
    <property type="match status" value="1"/>
</dbReference>
<dbReference type="CDD" id="cd12912">
    <property type="entry name" value="PDC2_MCP_like"/>
    <property type="match status" value="1"/>
</dbReference>
<dbReference type="EMBL" id="PRLP01000028">
    <property type="protein sequence ID" value="PPC77632.1"/>
    <property type="molecule type" value="Genomic_DNA"/>
</dbReference>
<evidence type="ECO:0000256" key="6">
    <source>
        <dbReference type="ARBA" id="ARBA00023136"/>
    </source>
</evidence>
<dbReference type="Pfam" id="PF00672">
    <property type="entry name" value="HAMP"/>
    <property type="match status" value="1"/>
</dbReference>
<evidence type="ECO:0000256" key="8">
    <source>
        <dbReference type="ARBA" id="ARBA00029447"/>
    </source>
</evidence>
<accession>A0A2S5KSI3</accession>
<evidence type="ECO:0000256" key="4">
    <source>
        <dbReference type="ARBA" id="ARBA00022692"/>
    </source>
</evidence>
<evidence type="ECO:0000313" key="14">
    <source>
        <dbReference type="Proteomes" id="UP000238196"/>
    </source>
</evidence>
<evidence type="ECO:0000256" key="7">
    <source>
        <dbReference type="ARBA" id="ARBA00023224"/>
    </source>
</evidence>
<organism evidence="13 14">
    <name type="scientific">Proteobacteria bacterium 228</name>
    <dbReference type="NCBI Taxonomy" id="2083153"/>
    <lineage>
        <taxon>Bacteria</taxon>
        <taxon>Pseudomonadati</taxon>
        <taxon>Pseudomonadota</taxon>
    </lineage>
</organism>
<evidence type="ECO:0000259" key="11">
    <source>
        <dbReference type="PROSITE" id="PS50111"/>
    </source>
</evidence>
<dbReference type="FunFam" id="1.10.287.950:FF:000001">
    <property type="entry name" value="Methyl-accepting chemotaxis sensory transducer"/>
    <property type="match status" value="1"/>
</dbReference>
<feature type="domain" description="HAMP" evidence="12">
    <location>
        <begin position="300"/>
        <end position="354"/>
    </location>
</feature>
<dbReference type="CDD" id="cd06225">
    <property type="entry name" value="HAMP"/>
    <property type="match status" value="1"/>
</dbReference>
<feature type="transmembrane region" description="Helical" evidence="10">
    <location>
        <begin position="7"/>
        <end position="26"/>
    </location>
</feature>
<keyword evidence="5 10" id="KW-1133">Transmembrane helix</keyword>
<keyword evidence="7 9" id="KW-0807">Transducer</keyword>
<evidence type="ECO:0000256" key="5">
    <source>
        <dbReference type="ARBA" id="ARBA00022989"/>
    </source>
</evidence>
<dbReference type="GO" id="GO:0006935">
    <property type="term" value="P:chemotaxis"/>
    <property type="evidence" value="ECO:0007669"/>
    <property type="project" value="UniProtKB-KW"/>
</dbReference>
<protein>
    <submittedName>
        <fullName evidence="13">Methyl-accepting chemotaxis protein</fullName>
    </submittedName>
</protein>
<dbReference type="CDD" id="cd12913">
    <property type="entry name" value="PDC1_MCP_like"/>
    <property type="match status" value="1"/>
</dbReference>
<dbReference type="PROSITE" id="PS50111">
    <property type="entry name" value="CHEMOTAXIS_TRANSDUC_2"/>
    <property type="match status" value="1"/>
</dbReference>
<feature type="domain" description="Methyl-accepting transducer" evidence="11">
    <location>
        <begin position="359"/>
        <end position="595"/>
    </location>
</feature>
<gene>
    <name evidence="13" type="ORF">C4K68_09120</name>
</gene>
<dbReference type="InterPro" id="IPR003660">
    <property type="entry name" value="HAMP_dom"/>
</dbReference>
<keyword evidence="6 10" id="KW-0472">Membrane</keyword>
<proteinExistence type="inferred from homology"/>
<dbReference type="Pfam" id="PF00015">
    <property type="entry name" value="MCPsignal"/>
    <property type="match status" value="1"/>
</dbReference>
<evidence type="ECO:0000256" key="1">
    <source>
        <dbReference type="ARBA" id="ARBA00004651"/>
    </source>
</evidence>
<dbReference type="GO" id="GO:0007165">
    <property type="term" value="P:signal transduction"/>
    <property type="evidence" value="ECO:0007669"/>
    <property type="project" value="UniProtKB-KW"/>
</dbReference>
<dbReference type="SUPFAM" id="SSF103190">
    <property type="entry name" value="Sensory domain-like"/>
    <property type="match status" value="1"/>
</dbReference>
<dbReference type="PANTHER" id="PTHR32089">
    <property type="entry name" value="METHYL-ACCEPTING CHEMOTAXIS PROTEIN MCPB"/>
    <property type="match status" value="1"/>
</dbReference>
<dbReference type="Gene3D" id="1.10.287.950">
    <property type="entry name" value="Methyl-accepting chemotaxis protein"/>
    <property type="match status" value="1"/>
</dbReference>
<feature type="transmembrane region" description="Helical" evidence="10">
    <location>
        <begin position="276"/>
        <end position="299"/>
    </location>
</feature>
<comment type="similarity">
    <text evidence="8">Belongs to the methyl-accepting chemotaxis (MCP) protein family.</text>
</comment>
<evidence type="ECO:0000256" key="9">
    <source>
        <dbReference type="PROSITE-ProRule" id="PRU00284"/>
    </source>
</evidence>
<evidence type="ECO:0000256" key="10">
    <source>
        <dbReference type="SAM" id="Phobius"/>
    </source>
</evidence>
<dbReference type="SMART" id="SM00283">
    <property type="entry name" value="MA"/>
    <property type="match status" value="1"/>
</dbReference>
<dbReference type="InterPro" id="IPR033479">
    <property type="entry name" value="dCache_1"/>
</dbReference>